<feature type="compositionally biased region" description="Pro residues" evidence="2">
    <location>
        <begin position="1023"/>
        <end position="1033"/>
    </location>
</feature>
<protein>
    <submittedName>
        <fullName evidence="7 8">Rho guanine nucleotide exchange factor TIAM2-like</fullName>
    </submittedName>
</protein>
<feature type="compositionally biased region" description="Polar residues" evidence="2">
    <location>
        <begin position="1"/>
        <end position="10"/>
    </location>
</feature>
<feature type="domain" description="PH" evidence="3">
    <location>
        <begin position="497"/>
        <end position="611"/>
    </location>
</feature>
<dbReference type="GeneID" id="122132207"/>
<evidence type="ECO:0000313" key="6">
    <source>
        <dbReference type="Proteomes" id="UP000515152"/>
    </source>
</evidence>
<evidence type="ECO:0000259" key="5">
    <source>
        <dbReference type="PROSITE" id="PS50898"/>
    </source>
</evidence>
<reference evidence="7 8" key="1">
    <citation type="submission" date="2025-04" db="UniProtKB">
        <authorList>
            <consortium name="RefSeq"/>
        </authorList>
    </citation>
    <scope>IDENTIFICATION</scope>
</reference>
<feature type="compositionally biased region" description="Low complexity" evidence="2">
    <location>
        <begin position="216"/>
        <end position="239"/>
    </location>
</feature>
<feature type="compositionally biased region" description="Polar residues" evidence="2">
    <location>
        <begin position="263"/>
        <end position="273"/>
    </location>
</feature>
<feature type="compositionally biased region" description="Polar residues" evidence="2">
    <location>
        <begin position="133"/>
        <end position="143"/>
    </location>
</feature>
<dbReference type="PROSITE" id="PS50003">
    <property type="entry name" value="PH_DOMAIN"/>
    <property type="match status" value="1"/>
</dbReference>
<feature type="compositionally biased region" description="Low complexity" evidence="2">
    <location>
        <begin position="146"/>
        <end position="156"/>
    </location>
</feature>
<dbReference type="CDD" id="cd01230">
    <property type="entry name" value="PH1_Tiam1_2"/>
    <property type="match status" value="1"/>
</dbReference>
<dbReference type="InterPro" id="IPR040655">
    <property type="entry name" value="TIAM1_CC-Ex"/>
</dbReference>
<dbReference type="InterPro" id="IPR043537">
    <property type="entry name" value="Tiam1/Tiam2/Sif"/>
</dbReference>
<name>A0A8M1KK69_CLUHA</name>
<feature type="compositionally biased region" description="Polar residues" evidence="2">
    <location>
        <begin position="1041"/>
        <end position="1060"/>
    </location>
</feature>
<feature type="domain" description="RBD" evidence="5">
    <location>
        <begin position="822"/>
        <end position="893"/>
    </location>
</feature>
<dbReference type="AlphaFoldDB" id="A0A8M1KK69"/>
<feature type="region of interest" description="Disordered" evidence="2">
    <location>
        <begin position="452"/>
        <end position="482"/>
    </location>
</feature>
<feature type="compositionally biased region" description="Basic and acidic residues" evidence="2">
    <location>
        <begin position="982"/>
        <end position="993"/>
    </location>
</feature>
<feature type="domain" description="PDZ" evidence="4">
    <location>
        <begin position="902"/>
        <end position="963"/>
    </location>
</feature>
<dbReference type="PROSITE" id="PS50106">
    <property type="entry name" value="PDZ"/>
    <property type="match status" value="1"/>
</dbReference>
<dbReference type="PROSITE" id="PS50898">
    <property type="entry name" value="RBD"/>
    <property type="match status" value="1"/>
</dbReference>
<evidence type="ECO:0000259" key="4">
    <source>
        <dbReference type="PROSITE" id="PS50106"/>
    </source>
</evidence>
<dbReference type="Pfam" id="PF18385">
    <property type="entry name" value="Tiam_CC_Ex"/>
    <property type="match status" value="1"/>
</dbReference>
<dbReference type="SMART" id="SM00233">
    <property type="entry name" value="PH"/>
    <property type="match status" value="1"/>
</dbReference>
<accession>A0A8M1KK69</accession>
<dbReference type="KEGG" id="char:122132207"/>
<feature type="region of interest" description="Disordered" evidence="2">
    <location>
        <begin position="1"/>
        <end position="23"/>
    </location>
</feature>
<sequence>MGNSESQYSIQGPRGTSIVLPGRQKPFLKFRSTKDDSVSPHGCWRVIPGASAHKSKAVGRGCLSQHKGSHPYVPRHYDYITKGVSEGANGGLWRGSHDRLASEGHLVLSSENGYGHFEDATEKGRRYSEHNGYVTNGHQTPDKNPSPESLEEQSSPRVVIKKDGSLRVEFTNTTNPLLLDECAGPVQLLKFSPNVDSTPSLPGVTRRHDPHHGAPTASSSTTRTSKGSSLSSEGSWYDSPWGTGAELNEADSVSPTRPHDSTGDSQSRVSDQQLLYRDPTMAVTFNTTKDLPLGFTDELPTKHRASVVSVMEGSTEEECPEGKQYSSMTLPCRKVRPGPDDTIKRESIKNRMRRLSDWTGSLTRKKQRNQEPRYKETSECFDSGVDGLTADTSSPSQVSSLLGYPRGPSKPRSRSRSQALPSRSESAGALHQGADSLRQNIYENFMRELEAGRSGGGLGGGEELQEQSTEGTEETSSEEARGSLEQLDLLFEKEQGVVRRAGWLSFKPLITLHKDRKLELVPRRKWKHYWVTLKGCTLLFYETYGKSSSEQDLSPRYALLAEDSVVQAVPEHPKRENVFCLSNTYGDVYLFQASNQTDLENWVTAIHSASASLLAKRQGKEDTLRLLRGQIRGLLQKIDMDSKMKKMAELQLSIVSDTKNRKAIENQIQQWEQNLERFNMDLFRMRCYLASLQGGELPNPKSLLATASRPSKAALGRLGIFSVSSFHALICSRDEATLRKRSMSHSQKGRSKRGIFSSLKGLDHLTRRGREKRPSASQLFESEAETQVNYLPPYSSDRLDSLANLYSIAPPEGGQWNDSSETQACIYMPDNQAVTVPLRRDHMVADAMTLACKVKHLDPSLYFLRLRRCVGQSVEVCVPEPEELLQDLLYEDLEVCPLEVFSLHMSRPSSTADYGFAVTGHVDVLNKSRIFVSEVLPDGLAFGEGLRPGDEILVLNGREVSSLDLSLIQKLFAEHTLQLTLRRDPPSHRRSPDDATLPPNISHARDTLHKPHKAKSSIGKMTHPPPTPPPHPRLPARRENSSSPSNPYTANTFTSSSPSQRPHIINSRP</sequence>
<evidence type="ECO:0000313" key="8">
    <source>
        <dbReference type="RefSeq" id="XP_042562966.1"/>
    </source>
</evidence>
<feature type="coiled-coil region" evidence="1">
    <location>
        <begin position="654"/>
        <end position="681"/>
    </location>
</feature>
<evidence type="ECO:0000256" key="2">
    <source>
        <dbReference type="SAM" id="MobiDB-lite"/>
    </source>
</evidence>
<feature type="compositionally biased region" description="Gly residues" evidence="2">
    <location>
        <begin position="453"/>
        <end position="462"/>
    </location>
</feature>
<feature type="compositionally biased region" description="Polar residues" evidence="2">
    <location>
        <begin position="390"/>
        <end position="400"/>
    </location>
</feature>
<organism evidence="6 7">
    <name type="scientific">Clupea harengus</name>
    <name type="common">Atlantic herring</name>
    <dbReference type="NCBI Taxonomy" id="7950"/>
    <lineage>
        <taxon>Eukaryota</taxon>
        <taxon>Metazoa</taxon>
        <taxon>Chordata</taxon>
        <taxon>Craniata</taxon>
        <taxon>Vertebrata</taxon>
        <taxon>Euteleostomi</taxon>
        <taxon>Actinopterygii</taxon>
        <taxon>Neopterygii</taxon>
        <taxon>Teleostei</taxon>
        <taxon>Clupei</taxon>
        <taxon>Clupeiformes</taxon>
        <taxon>Clupeoidei</taxon>
        <taxon>Clupeidae</taxon>
        <taxon>Clupea</taxon>
    </lineage>
</organism>
<feature type="region of interest" description="Disordered" evidence="2">
    <location>
        <begin position="359"/>
        <end position="434"/>
    </location>
</feature>
<feature type="region of interest" description="Disordered" evidence="2">
    <location>
        <begin position="129"/>
        <end position="158"/>
    </location>
</feature>
<dbReference type="GO" id="GO:0005085">
    <property type="term" value="F:guanyl-nucleotide exchange factor activity"/>
    <property type="evidence" value="ECO:0007669"/>
    <property type="project" value="InterPro"/>
</dbReference>
<gene>
    <name evidence="7 8" type="primary">LOC122132207</name>
</gene>
<dbReference type="PANTHER" id="PTHR46001:SF5">
    <property type="entry name" value="RHO GUANINE NUCLEOTIDE EXCHANGE FACTOR TIAM2"/>
    <property type="match status" value="1"/>
</dbReference>
<dbReference type="Pfam" id="PF00595">
    <property type="entry name" value="PDZ"/>
    <property type="match status" value="1"/>
</dbReference>
<keyword evidence="6" id="KW-1185">Reference proteome</keyword>
<evidence type="ECO:0000259" key="3">
    <source>
        <dbReference type="PROSITE" id="PS50003"/>
    </source>
</evidence>
<dbReference type="RefSeq" id="XP_042562966.1">
    <property type="nucleotide sequence ID" value="XM_042707032.1"/>
</dbReference>
<dbReference type="OrthoDB" id="8059989at2759"/>
<dbReference type="InterPro" id="IPR003116">
    <property type="entry name" value="RBD_dom"/>
</dbReference>
<dbReference type="Pfam" id="PF00169">
    <property type="entry name" value="PH"/>
    <property type="match status" value="1"/>
</dbReference>
<dbReference type="CDD" id="cd00136">
    <property type="entry name" value="PDZ_canonical"/>
    <property type="match status" value="1"/>
</dbReference>
<dbReference type="InterPro" id="IPR001849">
    <property type="entry name" value="PH_domain"/>
</dbReference>
<dbReference type="GO" id="GO:0007264">
    <property type="term" value="P:small GTPase-mediated signal transduction"/>
    <property type="evidence" value="ECO:0007669"/>
    <property type="project" value="InterPro"/>
</dbReference>
<keyword evidence="1" id="KW-0175">Coiled coil</keyword>
<dbReference type="SMART" id="SM00228">
    <property type="entry name" value="PDZ"/>
    <property type="match status" value="1"/>
</dbReference>
<feature type="compositionally biased region" description="Basic and acidic residues" evidence="2">
    <location>
        <begin position="368"/>
        <end position="378"/>
    </location>
</feature>
<dbReference type="GeneTree" id="ENSGT00940000157012"/>
<proteinExistence type="predicted"/>
<feature type="region of interest" description="Disordered" evidence="2">
    <location>
        <begin position="982"/>
        <end position="1069"/>
    </location>
</feature>
<evidence type="ECO:0000313" key="7">
    <source>
        <dbReference type="RefSeq" id="XP_042562965.1"/>
    </source>
</evidence>
<dbReference type="SMART" id="SM00455">
    <property type="entry name" value="RBD"/>
    <property type="match status" value="1"/>
</dbReference>
<dbReference type="PANTHER" id="PTHR46001">
    <property type="entry name" value="TIAM (MAMMALIAN TUMOR INVASION AND METASTASIS FACTOR) HOMOLOG"/>
    <property type="match status" value="1"/>
</dbReference>
<feature type="region of interest" description="Disordered" evidence="2">
    <location>
        <begin position="190"/>
        <end position="275"/>
    </location>
</feature>
<dbReference type="InterPro" id="IPR001478">
    <property type="entry name" value="PDZ"/>
</dbReference>
<evidence type="ECO:0000256" key="1">
    <source>
        <dbReference type="SAM" id="Coils"/>
    </source>
</evidence>
<dbReference type="RefSeq" id="XP_042562965.1">
    <property type="nucleotide sequence ID" value="XM_042707031.1"/>
</dbReference>
<dbReference type="Proteomes" id="UP000515152">
    <property type="component" value="Unplaced"/>
</dbReference>